<keyword evidence="2" id="KW-1185">Reference proteome</keyword>
<sequence length="49" mass="5657">MESDLKKTINEYYKKIESLNEDNLKTILTGIDVLLISQKVTENEDLRSA</sequence>
<accession>A0ABS6KCQ2</accession>
<evidence type="ECO:0000313" key="1">
    <source>
        <dbReference type="EMBL" id="MBU9728299.1"/>
    </source>
</evidence>
<comment type="caution">
    <text evidence="1">The sequence shown here is derived from an EMBL/GenBank/DDBJ whole genome shotgun (WGS) entry which is preliminary data.</text>
</comment>
<proteinExistence type="predicted"/>
<evidence type="ECO:0000313" key="2">
    <source>
        <dbReference type="Proteomes" id="UP001314681"/>
    </source>
</evidence>
<name>A0ABS6KCQ2_9FIRM</name>
<protein>
    <submittedName>
        <fullName evidence="1">Uncharacterized protein</fullName>
    </submittedName>
</protein>
<reference evidence="1 2" key="1">
    <citation type="submission" date="2021-06" db="EMBL/GenBank/DDBJ databases">
        <title>Description of novel taxa of the family Lachnospiraceae.</title>
        <authorList>
            <person name="Chaplin A.V."/>
            <person name="Sokolova S.R."/>
            <person name="Pikina A.P."/>
            <person name="Korzhanova M."/>
            <person name="Belova V."/>
            <person name="Korostin D."/>
            <person name="Efimov B.A."/>
        </authorList>
    </citation>
    <scope>NUCLEOTIDE SEQUENCE [LARGE SCALE GENOMIC DNA]</scope>
    <source>
        <strain evidence="1 2">ASD4241</strain>
    </source>
</reference>
<dbReference type="Proteomes" id="UP001314681">
    <property type="component" value="Unassembled WGS sequence"/>
</dbReference>
<dbReference type="RefSeq" id="WP_238727355.1">
    <property type="nucleotide sequence ID" value="NZ_JAHQCX010000018.1"/>
</dbReference>
<dbReference type="EMBL" id="JAHQCX010000018">
    <property type="protein sequence ID" value="MBU9728299.1"/>
    <property type="molecule type" value="Genomic_DNA"/>
</dbReference>
<organism evidence="1 2">
    <name type="scientific">Diplocloster modestus</name>
    <dbReference type="NCBI Taxonomy" id="2850322"/>
    <lineage>
        <taxon>Bacteria</taxon>
        <taxon>Bacillati</taxon>
        <taxon>Bacillota</taxon>
        <taxon>Clostridia</taxon>
        <taxon>Lachnospirales</taxon>
        <taxon>Lachnospiraceae</taxon>
        <taxon>Diplocloster</taxon>
    </lineage>
</organism>
<gene>
    <name evidence="1" type="ORF">KTH90_20045</name>
</gene>